<dbReference type="EMBL" id="CP019724">
    <property type="protein sequence ID" value="AQS67347.1"/>
    <property type="molecule type" value="Genomic_DNA"/>
</dbReference>
<evidence type="ECO:0000259" key="3">
    <source>
        <dbReference type="Pfam" id="PF03704"/>
    </source>
</evidence>
<reference evidence="4 5" key="1">
    <citation type="submission" date="2017-02" db="EMBL/GenBank/DDBJ databases">
        <title>Streptomyces pactum ACT12 Genome sequencing and assembly.</title>
        <authorList>
            <person name="Xue Q."/>
            <person name="Yan X."/>
            <person name="Jia L."/>
            <person name="Yan H."/>
        </authorList>
    </citation>
    <scope>NUCLEOTIDE SEQUENCE [LARGE SCALE GENOMIC DNA]</scope>
    <source>
        <strain evidence="4 5">ACT12</strain>
    </source>
</reference>
<dbReference type="InterPro" id="IPR011990">
    <property type="entry name" value="TPR-like_helical_dom_sf"/>
</dbReference>
<dbReference type="KEGG" id="spac:B1H29_10750"/>
<accession>A0A1S6J6F2</accession>
<proteinExistence type="predicted"/>
<organism evidence="4 5">
    <name type="scientific">Streptomyces pactum</name>
    <dbReference type="NCBI Taxonomy" id="68249"/>
    <lineage>
        <taxon>Bacteria</taxon>
        <taxon>Bacillati</taxon>
        <taxon>Actinomycetota</taxon>
        <taxon>Actinomycetes</taxon>
        <taxon>Kitasatosporales</taxon>
        <taxon>Streptomycetaceae</taxon>
        <taxon>Streptomyces</taxon>
    </lineage>
</organism>
<dbReference type="Proteomes" id="UP000189443">
    <property type="component" value="Chromosome"/>
</dbReference>
<dbReference type="Pfam" id="PF03704">
    <property type="entry name" value="BTAD"/>
    <property type="match status" value="1"/>
</dbReference>
<feature type="compositionally biased region" description="Low complexity" evidence="2">
    <location>
        <begin position="1"/>
        <end position="43"/>
    </location>
</feature>
<gene>
    <name evidence="4" type="ORF">B1H29_10750</name>
</gene>
<evidence type="ECO:0000313" key="5">
    <source>
        <dbReference type="Proteomes" id="UP000189443"/>
    </source>
</evidence>
<dbReference type="Gene3D" id="1.25.40.10">
    <property type="entry name" value="Tetratricopeptide repeat domain"/>
    <property type="match status" value="1"/>
</dbReference>
<dbReference type="InterPro" id="IPR005158">
    <property type="entry name" value="BTAD"/>
</dbReference>
<evidence type="ECO:0000313" key="4">
    <source>
        <dbReference type="EMBL" id="AQS67347.1"/>
    </source>
</evidence>
<sequence>MLAAGDPARAADRLPAAPAPWRGPALPDLPEAPARLPAAGRLLRAAHREGGHRHHVDHVEGAPGPSAQPGSRPRARP</sequence>
<protein>
    <recommendedName>
        <fullName evidence="3">Bacterial transcriptional activator domain-containing protein</fullName>
    </recommendedName>
</protein>
<evidence type="ECO:0000256" key="1">
    <source>
        <dbReference type="ARBA" id="ARBA00023012"/>
    </source>
</evidence>
<keyword evidence="5" id="KW-1185">Reference proteome</keyword>
<keyword evidence="1" id="KW-0902">Two-component regulatory system</keyword>
<name>A0A1S6J6F2_9ACTN</name>
<feature type="region of interest" description="Disordered" evidence="2">
    <location>
        <begin position="1"/>
        <end position="77"/>
    </location>
</feature>
<evidence type="ECO:0000256" key="2">
    <source>
        <dbReference type="SAM" id="MobiDB-lite"/>
    </source>
</evidence>
<dbReference type="GO" id="GO:0000160">
    <property type="term" value="P:phosphorelay signal transduction system"/>
    <property type="evidence" value="ECO:0007669"/>
    <property type="project" value="UniProtKB-KW"/>
</dbReference>
<dbReference type="AlphaFoldDB" id="A0A1S6J6F2"/>
<feature type="domain" description="Bacterial transcriptional activator" evidence="3">
    <location>
        <begin position="2"/>
        <end position="44"/>
    </location>
</feature>